<dbReference type="KEGG" id="ole:K0B96_03915"/>
<dbReference type="RefSeq" id="WP_220164057.1">
    <property type="nucleotide sequence ID" value="NZ_CP080507.1"/>
</dbReference>
<name>A0A8F9TXX1_9BACT</name>
<gene>
    <name evidence="1" type="ORF">K0B96_03915</name>
</gene>
<reference evidence="1" key="1">
    <citation type="submission" date="2021-08" db="EMBL/GenBank/DDBJ databases">
        <title>Genome of a novel bacterium of the phylum Verrucomicrobia, Oleiharenicola sp. KSB-15.</title>
        <authorList>
            <person name="Chung J.-H."/>
            <person name="Ahn J.-H."/>
            <person name="Yoon Y."/>
            <person name="Kim D.-Y."/>
            <person name="An S.-H."/>
            <person name="Park I."/>
            <person name="Yeon J."/>
        </authorList>
    </citation>
    <scope>NUCLEOTIDE SEQUENCE</scope>
    <source>
        <strain evidence="1">KSB-15</strain>
    </source>
</reference>
<accession>A0A8F9TXX1</accession>
<dbReference type="Gene3D" id="3.40.630.30">
    <property type="match status" value="1"/>
</dbReference>
<organism evidence="1 2">
    <name type="scientific">Horticoccus luteus</name>
    <dbReference type="NCBI Taxonomy" id="2862869"/>
    <lineage>
        <taxon>Bacteria</taxon>
        <taxon>Pseudomonadati</taxon>
        <taxon>Verrucomicrobiota</taxon>
        <taxon>Opitutia</taxon>
        <taxon>Opitutales</taxon>
        <taxon>Opitutaceae</taxon>
        <taxon>Horticoccus</taxon>
    </lineage>
</organism>
<dbReference type="Proteomes" id="UP000825051">
    <property type="component" value="Chromosome"/>
</dbReference>
<dbReference type="EMBL" id="CP080507">
    <property type="protein sequence ID" value="QYM79773.1"/>
    <property type="molecule type" value="Genomic_DNA"/>
</dbReference>
<dbReference type="AlphaFoldDB" id="A0A8F9TXX1"/>
<protein>
    <submittedName>
        <fullName evidence="1">Uncharacterized protein</fullName>
    </submittedName>
</protein>
<evidence type="ECO:0000313" key="1">
    <source>
        <dbReference type="EMBL" id="QYM79773.1"/>
    </source>
</evidence>
<evidence type="ECO:0000313" key="2">
    <source>
        <dbReference type="Proteomes" id="UP000825051"/>
    </source>
</evidence>
<keyword evidence="2" id="KW-1185">Reference proteome</keyword>
<proteinExistence type="predicted"/>
<sequence>MIRLHETNTAWWGSPVGLVEDARWFDQEEIARRHDLGRFSWVEYKAALTQSPSPFLLARAGFAFVDVQINFRLSLSRLPQSPSLAPLECHSAKTHPWQLNAGEMRHFEHERFLQLPGADKARLAERYSRWANEVITRSPASCVQIIFAGRVQGWFIAEPTNAGLHLALAMLAAGSTISGHHLYHRALRFYADHGFTVGQAAFSVRNTPVMNIYAQLGARFSAPVGCWLWHSISNP</sequence>